<dbReference type="Proteomes" id="UP000266673">
    <property type="component" value="Unassembled WGS sequence"/>
</dbReference>
<accession>A0A397VXG5</accession>
<name>A0A397VXG5_9GLOM</name>
<keyword evidence="2" id="KW-1185">Reference proteome</keyword>
<evidence type="ECO:0000313" key="2">
    <source>
        <dbReference type="Proteomes" id="UP000266673"/>
    </source>
</evidence>
<dbReference type="EMBL" id="QKWP01000165">
    <property type="protein sequence ID" value="RIB25679.1"/>
    <property type="molecule type" value="Genomic_DNA"/>
</dbReference>
<sequence length="177" mass="21959">MSFFKKFVNNLNKRNTFTKKEVVEEDFWGWNIQSFCSTSLKEESNILTQRLDKEENQIIQEIETSEYKIFISYEKFKEHLLNENLINIGTTYRSKEKCLKNILEFLEAHIRSYFNLFNDCYSYYIQYNTLDLMEHRRKSYKNNFEIWFQNMNLYCEKIKYIWSYIDLEKYYNAYLSY</sequence>
<dbReference type="AlphaFoldDB" id="A0A397VXG5"/>
<proteinExistence type="predicted"/>
<gene>
    <name evidence="1" type="ORF">C2G38_2165273</name>
</gene>
<reference evidence="1 2" key="1">
    <citation type="submission" date="2018-06" db="EMBL/GenBank/DDBJ databases">
        <title>Comparative genomics reveals the genomic features of Rhizophagus irregularis, R. cerebriforme, R. diaphanum and Gigaspora rosea, and their symbiotic lifestyle signature.</title>
        <authorList>
            <person name="Morin E."/>
            <person name="San Clemente H."/>
            <person name="Chen E.C.H."/>
            <person name="De La Providencia I."/>
            <person name="Hainaut M."/>
            <person name="Kuo A."/>
            <person name="Kohler A."/>
            <person name="Murat C."/>
            <person name="Tang N."/>
            <person name="Roy S."/>
            <person name="Loubradou J."/>
            <person name="Henrissat B."/>
            <person name="Grigoriev I.V."/>
            <person name="Corradi N."/>
            <person name="Roux C."/>
            <person name="Martin F.M."/>
        </authorList>
    </citation>
    <scope>NUCLEOTIDE SEQUENCE [LARGE SCALE GENOMIC DNA]</scope>
    <source>
        <strain evidence="1 2">DAOM 194757</strain>
    </source>
</reference>
<dbReference type="OrthoDB" id="2484204at2759"/>
<organism evidence="1 2">
    <name type="scientific">Gigaspora rosea</name>
    <dbReference type="NCBI Taxonomy" id="44941"/>
    <lineage>
        <taxon>Eukaryota</taxon>
        <taxon>Fungi</taxon>
        <taxon>Fungi incertae sedis</taxon>
        <taxon>Mucoromycota</taxon>
        <taxon>Glomeromycotina</taxon>
        <taxon>Glomeromycetes</taxon>
        <taxon>Diversisporales</taxon>
        <taxon>Gigasporaceae</taxon>
        <taxon>Gigaspora</taxon>
    </lineage>
</organism>
<comment type="caution">
    <text evidence="1">The sequence shown here is derived from an EMBL/GenBank/DDBJ whole genome shotgun (WGS) entry which is preliminary data.</text>
</comment>
<protein>
    <submittedName>
        <fullName evidence="1">Uncharacterized protein</fullName>
    </submittedName>
</protein>
<evidence type="ECO:0000313" key="1">
    <source>
        <dbReference type="EMBL" id="RIB25679.1"/>
    </source>
</evidence>